<dbReference type="EMBL" id="CAAALY010052773">
    <property type="protein sequence ID" value="VEL21724.1"/>
    <property type="molecule type" value="Genomic_DNA"/>
</dbReference>
<dbReference type="CDD" id="cd11289">
    <property type="entry name" value="gelsolin_S2_like"/>
    <property type="match status" value="1"/>
</dbReference>
<keyword evidence="3" id="KW-1185">Reference proteome</keyword>
<dbReference type="InterPro" id="IPR007123">
    <property type="entry name" value="Gelsolin-like_dom"/>
</dbReference>
<accession>A0A3S5CHG5</accession>
<dbReference type="GO" id="GO:0051015">
    <property type="term" value="F:actin filament binding"/>
    <property type="evidence" value="ECO:0007669"/>
    <property type="project" value="InterPro"/>
</dbReference>
<dbReference type="PANTHER" id="PTHR11977:SF130">
    <property type="entry name" value="SEVERIN"/>
    <property type="match status" value="1"/>
</dbReference>
<dbReference type="Gene3D" id="3.40.20.10">
    <property type="entry name" value="Severin"/>
    <property type="match status" value="1"/>
</dbReference>
<protein>
    <recommendedName>
        <fullName evidence="1">Gelsolin-like domain-containing protein</fullName>
    </recommendedName>
</protein>
<dbReference type="Proteomes" id="UP000784294">
    <property type="component" value="Unassembled WGS sequence"/>
</dbReference>
<evidence type="ECO:0000313" key="3">
    <source>
        <dbReference type="Proteomes" id="UP000784294"/>
    </source>
</evidence>
<dbReference type="SMART" id="SM00262">
    <property type="entry name" value="GEL"/>
    <property type="match status" value="1"/>
</dbReference>
<feature type="domain" description="Gelsolin-like" evidence="1">
    <location>
        <begin position="43"/>
        <end position="103"/>
    </location>
</feature>
<dbReference type="GO" id="GO:0005737">
    <property type="term" value="C:cytoplasm"/>
    <property type="evidence" value="ECO:0007669"/>
    <property type="project" value="TreeGrafter"/>
</dbReference>
<evidence type="ECO:0000259" key="1">
    <source>
        <dbReference type="Pfam" id="PF00626"/>
    </source>
</evidence>
<evidence type="ECO:0000313" key="2">
    <source>
        <dbReference type="EMBL" id="VEL21724.1"/>
    </source>
</evidence>
<dbReference type="OrthoDB" id="6375767at2759"/>
<sequence length="137" mass="16242">MRRPYRTLSGGCKSAFRHVEPTEYQPRLLHFRLTGRRHVAISEVTRSRKSLRSDDVFILDLGLTALQWNGRVCNKEERVRAAQFLQQLESERNGRCKTEVLDEADLRKDHEFYKHLTDEEARKKPEFAVHEKSLYRT</sequence>
<reference evidence="2" key="1">
    <citation type="submission" date="2018-11" db="EMBL/GenBank/DDBJ databases">
        <authorList>
            <consortium name="Pathogen Informatics"/>
        </authorList>
    </citation>
    <scope>NUCLEOTIDE SEQUENCE</scope>
</reference>
<comment type="caution">
    <text evidence="2">The sequence shown here is derived from an EMBL/GenBank/DDBJ whole genome shotgun (WGS) entry which is preliminary data.</text>
</comment>
<dbReference type="InterPro" id="IPR007122">
    <property type="entry name" value="Villin/Gelsolin"/>
</dbReference>
<dbReference type="InterPro" id="IPR029006">
    <property type="entry name" value="ADF-H/Gelsolin-like_dom_sf"/>
</dbReference>
<dbReference type="Pfam" id="PF00626">
    <property type="entry name" value="Gelsolin"/>
    <property type="match status" value="1"/>
</dbReference>
<proteinExistence type="predicted"/>
<dbReference type="GO" id="GO:0008154">
    <property type="term" value="P:actin polymerization or depolymerization"/>
    <property type="evidence" value="ECO:0007669"/>
    <property type="project" value="TreeGrafter"/>
</dbReference>
<dbReference type="PANTHER" id="PTHR11977">
    <property type="entry name" value="VILLIN"/>
    <property type="match status" value="1"/>
</dbReference>
<dbReference type="GO" id="GO:0015629">
    <property type="term" value="C:actin cytoskeleton"/>
    <property type="evidence" value="ECO:0007669"/>
    <property type="project" value="TreeGrafter"/>
</dbReference>
<name>A0A3S5CHG5_9PLAT</name>
<gene>
    <name evidence="2" type="ORF">PXEA_LOCUS15164</name>
</gene>
<organism evidence="2 3">
    <name type="scientific">Protopolystoma xenopodis</name>
    <dbReference type="NCBI Taxonomy" id="117903"/>
    <lineage>
        <taxon>Eukaryota</taxon>
        <taxon>Metazoa</taxon>
        <taxon>Spiralia</taxon>
        <taxon>Lophotrochozoa</taxon>
        <taxon>Platyhelminthes</taxon>
        <taxon>Monogenea</taxon>
        <taxon>Polyopisthocotylea</taxon>
        <taxon>Polystomatidea</taxon>
        <taxon>Polystomatidae</taxon>
        <taxon>Protopolystoma</taxon>
    </lineage>
</organism>
<dbReference type="AlphaFoldDB" id="A0A3S5CHG5"/>
<dbReference type="SUPFAM" id="SSF55753">
    <property type="entry name" value="Actin depolymerizing proteins"/>
    <property type="match status" value="1"/>
</dbReference>